<evidence type="ECO:0000313" key="2">
    <source>
        <dbReference type="EMBL" id="EXB54530.1"/>
    </source>
</evidence>
<gene>
    <name evidence="2" type="ORF">L484_006278</name>
</gene>
<feature type="region of interest" description="Disordered" evidence="1">
    <location>
        <begin position="1"/>
        <end position="52"/>
    </location>
</feature>
<feature type="compositionally biased region" description="Basic and acidic residues" evidence="1">
    <location>
        <begin position="7"/>
        <end position="18"/>
    </location>
</feature>
<evidence type="ECO:0000256" key="1">
    <source>
        <dbReference type="SAM" id="MobiDB-lite"/>
    </source>
</evidence>
<reference evidence="3" key="1">
    <citation type="submission" date="2013-01" db="EMBL/GenBank/DDBJ databases">
        <title>Draft Genome Sequence of a Mulberry Tree, Morus notabilis C.K. Schneid.</title>
        <authorList>
            <person name="He N."/>
            <person name="Zhao S."/>
        </authorList>
    </citation>
    <scope>NUCLEOTIDE SEQUENCE</scope>
</reference>
<protein>
    <submittedName>
        <fullName evidence="2">Uncharacterized protein</fullName>
    </submittedName>
</protein>
<dbReference type="AlphaFoldDB" id="W9QUK7"/>
<dbReference type="Proteomes" id="UP000030645">
    <property type="component" value="Unassembled WGS sequence"/>
</dbReference>
<dbReference type="EMBL" id="KE344189">
    <property type="protein sequence ID" value="EXB54530.1"/>
    <property type="molecule type" value="Genomic_DNA"/>
</dbReference>
<name>W9QUK7_9ROSA</name>
<accession>W9QUK7</accession>
<sequence length="146" mass="15798">MSSKQTRGREVSEHRVREDPEDVATSSTSSGGSGDSLLRQVEEYAEASASTSQQDVLVLLDDEGVDPHVGSPGDRGYGAVSMNTLSWLATDLDPSKIRPHTARKAFTDTGIDPLHFYLIIPTPNDRAHNPPPSHMTVYTRALTPLG</sequence>
<organism evidence="2 3">
    <name type="scientific">Morus notabilis</name>
    <dbReference type="NCBI Taxonomy" id="981085"/>
    <lineage>
        <taxon>Eukaryota</taxon>
        <taxon>Viridiplantae</taxon>
        <taxon>Streptophyta</taxon>
        <taxon>Embryophyta</taxon>
        <taxon>Tracheophyta</taxon>
        <taxon>Spermatophyta</taxon>
        <taxon>Magnoliopsida</taxon>
        <taxon>eudicotyledons</taxon>
        <taxon>Gunneridae</taxon>
        <taxon>Pentapetalae</taxon>
        <taxon>rosids</taxon>
        <taxon>fabids</taxon>
        <taxon>Rosales</taxon>
        <taxon>Moraceae</taxon>
        <taxon>Moreae</taxon>
        <taxon>Morus</taxon>
    </lineage>
</organism>
<keyword evidence="3" id="KW-1185">Reference proteome</keyword>
<proteinExistence type="predicted"/>
<evidence type="ECO:0000313" key="3">
    <source>
        <dbReference type="Proteomes" id="UP000030645"/>
    </source>
</evidence>